<organism evidence="1 2">
    <name type="scientific">Citrus sinensis</name>
    <name type="common">Sweet orange</name>
    <name type="synonym">Citrus aurantium var. sinensis</name>
    <dbReference type="NCBI Taxonomy" id="2711"/>
    <lineage>
        <taxon>Eukaryota</taxon>
        <taxon>Viridiplantae</taxon>
        <taxon>Streptophyta</taxon>
        <taxon>Embryophyta</taxon>
        <taxon>Tracheophyta</taxon>
        <taxon>Spermatophyta</taxon>
        <taxon>Magnoliopsida</taxon>
        <taxon>eudicotyledons</taxon>
        <taxon>Gunneridae</taxon>
        <taxon>Pentapetalae</taxon>
        <taxon>rosids</taxon>
        <taxon>malvids</taxon>
        <taxon>Sapindales</taxon>
        <taxon>Rutaceae</taxon>
        <taxon>Aurantioideae</taxon>
        <taxon>Citrus</taxon>
    </lineage>
</organism>
<gene>
    <name evidence="1" type="ORF">KPL71_016580</name>
</gene>
<comment type="caution">
    <text evidence="1">The sequence shown here is derived from an EMBL/GenBank/DDBJ whole genome shotgun (WGS) entry which is preliminary data.</text>
</comment>
<dbReference type="Proteomes" id="UP000829398">
    <property type="component" value="Chromosome 5"/>
</dbReference>
<name>A0ACB8KUG9_CITSI</name>
<evidence type="ECO:0000313" key="1">
    <source>
        <dbReference type="EMBL" id="KAH9758075.1"/>
    </source>
</evidence>
<sequence length="436" mass="48233">MDISDTETSMLQRQDTVDDCADYRGRPVHRANSGGWKSALFIIGVEMAERLAFCGTGSNLITYLTGPLGQSTATAAQNANKWSGTSQLLPLLGAFVADSFLGLLAQGGQRPCVQAVGADQFDEKHPEECKLKSPFFNWWYFGMCTSSIFTHFIISSVQENLYWGLGFGIPCISMAIAPIVFLLGTKSYRYTMKGNGMNPFLRIGKVFVAAIRNFRAAAPSAMALEQEAGTIYSDQFKFLNKALAVPPDGSEAYAKAPSISEVEEAKALLRLVPIWTTITVYGILGWTDLLRQAVLTVPIYDRVFVPIARDLTEKAAGITMLQRFGIGLFFSVIEMVTAALVEMKRLKTAQEYGLVDKPGVIIPMDVWWLFPQYVLFGVSESFAVVCLQEHFYDQYIWCCRVGGFMSSFLISSIQKATEGNGRDCWFANDLNKGHLD</sequence>
<reference evidence="2" key="1">
    <citation type="journal article" date="2023" name="Hortic. Res.">
        <title>A chromosome-level phased genome enabling allele-level studies in sweet orange: a case study on citrus Huanglongbing tolerance.</title>
        <authorList>
            <person name="Wu B."/>
            <person name="Yu Q."/>
            <person name="Deng Z."/>
            <person name="Duan Y."/>
            <person name="Luo F."/>
            <person name="Gmitter F. Jr."/>
        </authorList>
    </citation>
    <scope>NUCLEOTIDE SEQUENCE [LARGE SCALE GENOMIC DNA]</scope>
    <source>
        <strain evidence="2">cv. Valencia</strain>
    </source>
</reference>
<proteinExistence type="predicted"/>
<evidence type="ECO:0000313" key="2">
    <source>
        <dbReference type="Proteomes" id="UP000829398"/>
    </source>
</evidence>
<keyword evidence="2" id="KW-1185">Reference proteome</keyword>
<protein>
    <submittedName>
        <fullName evidence="1">Protein NRT1/ PTR FAMILY 5.10</fullName>
    </submittedName>
</protein>
<accession>A0ACB8KUG9</accession>
<dbReference type="EMBL" id="CM039174">
    <property type="protein sequence ID" value="KAH9758075.1"/>
    <property type="molecule type" value="Genomic_DNA"/>
</dbReference>